<dbReference type="Proteomes" id="UP000198571">
    <property type="component" value="Unassembled WGS sequence"/>
</dbReference>
<evidence type="ECO:0000256" key="4">
    <source>
        <dbReference type="ARBA" id="ARBA00013346"/>
    </source>
</evidence>
<evidence type="ECO:0000256" key="6">
    <source>
        <dbReference type="ARBA" id="ARBA00022603"/>
    </source>
</evidence>
<dbReference type="GO" id="GO:0030091">
    <property type="term" value="P:protein repair"/>
    <property type="evidence" value="ECO:0007669"/>
    <property type="project" value="UniProtKB-UniRule"/>
</dbReference>
<dbReference type="InterPro" id="IPR029063">
    <property type="entry name" value="SAM-dependent_MTases_sf"/>
</dbReference>
<dbReference type="Pfam" id="PF01135">
    <property type="entry name" value="PCMT"/>
    <property type="match status" value="1"/>
</dbReference>
<dbReference type="GO" id="GO:0005737">
    <property type="term" value="C:cytoplasm"/>
    <property type="evidence" value="ECO:0007669"/>
    <property type="project" value="UniProtKB-SubCell"/>
</dbReference>
<dbReference type="GO" id="GO:0004719">
    <property type="term" value="F:protein-L-isoaspartate (D-aspartate) O-methyltransferase activity"/>
    <property type="evidence" value="ECO:0007669"/>
    <property type="project" value="UniProtKB-UniRule"/>
</dbReference>
<evidence type="ECO:0000313" key="11">
    <source>
        <dbReference type="Proteomes" id="UP000198571"/>
    </source>
</evidence>
<dbReference type="NCBIfam" id="NF001453">
    <property type="entry name" value="PRK00312.1"/>
    <property type="match status" value="1"/>
</dbReference>
<keyword evidence="6 10" id="KW-0489">Methyltransferase</keyword>
<evidence type="ECO:0000313" key="10">
    <source>
        <dbReference type="EMBL" id="SES43047.1"/>
    </source>
</evidence>
<evidence type="ECO:0000256" key="3">
    <source>
        <dbReference type="ARBA" id="ARBA00011890"/>
    </source>
</evidence>
<dbReference type="GO" id="GO:0032259">
    <property type="term" value="P:methylation"/>
    <property type="evidence" value="ECO:0007669"/>
    <property type="project" value="UniProtKB-KW"/>
</dbReference>
<dbReference type="Gene3D" id="3.40.50.150">
    <property type="entry name" value="Vaccinia Virus protein VP39"/>
    <property type="match status" value="1"/>
</dbReference>
<dbReference type="STRING" id="1601833.SAMN05518684_13110"/>
<dbReference type="OrthoDB" id="9772751at2"/>
<comment type="subcellular location">
    <subcellularLocation>
        <location evidence="1">Cytoplasm</location>
    </subcellularLocation>
</comment>
<evidence type="ECO:0000256" key="8">
    <source>
        <dbReference type="ARBA" id="ARBA00022691"/>
    </source>
</evidence>
<evidence type="ECO:0000256" key="7">
    <source>
        <dbReference type="ARBA" id="ARBA00022679"/>
    </source>
</evidence>
<dbReference type="NCBIfam" id="TIGR00080">
    <property type="entry name" value="pimt"/>
    <property type="match status" value="1"/>
</dbReference>
<accession>A0A1H9XAX8</accession>
<dbReference type="PROSITE" id="PS01279">
    <property type="entry name" value="PCMT"/>
    <property type="match status" value="1"/>
</dbReference>
<keyword evidence="8" id="KW-0949">S-adenosyl-L-methionine</keyword>
<proteinExistence type="inferred from homology"/>
<evidence type="ECO:0000256" key="9">
    <source>
        <dbReference type="NCBIfam" id="TIGR00080"/>
    </source>
</evidence>
<dbReference type="PANTHER" id="PTHR11579">
    <property type="entry name" value="PROTEIN-L-ISOASPARTATE O-METHYLTRANSFERASE"/>
    <property type="match status" value="1"/>
</dbReference>
<dbReference type="SUPFAM" id="SSF53335">
    <property type="entry name" value="S-adenosyl-L-methionine-dependent methyltransferases"/>
    <property type="match status" value="1"/>
</dbReference>
<evidence type="ECO:0000256" key="1">
    <source>
        <dbReference type="ARBA" id="ARBA00004496"/>
    </source>
</evidence>
<evidence type="ECO:0000256" key="5">
    <source>
        <dbReference type="ARBA" id="ARBA00022490"/>
    </source>
</evidence>
<gene>
    <name evidence="10" type="ORF">SAMN05518684_13110</name>
</gene>
<dbReference type="FunFam" id="3.40.50.150:FF:000010">
    <property type="entry name" value="Protein-L-isoaspartate O-methyltransferase"/>
    <property type="match status" value="1"/>
</dbReference>
<comment type="similarity">
    <text evidence="2">Belongs to the methyltransferase superfamily. L-isoaspartyl/D-aspartyl protein methyltransferase family.</text>
</comment>
<organism evidence="10 11">
    <name type="scientific">Salipaludibacillus aurantiacus</name>
    <dbReference type="NCBI Taxonomy" id="1601833"/>
    <lineage>
        <taxon>Bacteria</taxon>
        <taxon>Bacillati</taxon>
        <taxon>Bacillota</taxon>
        <taxon>Bacilli</taxon>
        <taxon>Bacillales</taxon>
        <taxon>Bacillaceae</taxon>
    </lineage>
</organism>
<dbReference type="CDD" id="cd02440">
    <property type="entry name" value="AdoMet_MTases"/>
    <property type="match status" value="1"/>
</dbReference>
<evidence type="ECO:0000256" key="2">
    <source>
        <dbReference type="ARBA" id="ARBA00005369"/>
    </source>
</evidence>
<reference evidence="11" key="1">
    <citation type="submission" date="2016-10" db="EMBL/GenBank/DDBJ databases">
        <authorList>
            <person name="Varghese N."/>
            <person name="Submissions S."/>
        </authorList>
    </citation>
    <scope>NUCLEOTIDE SEQUENCE [LARGE SCALE GENOMIC DNA]</scope>
    <source>
        <strain evidence="11">S9</strain>
    </source>
</reference>
<dbReference type="PANTHER" id="PTHR11579:SF0">
    <property type="entry name" value="PROTEIN-L-ISOASPARTATE(D-ASPARTATE) O-METHYLTRANSFERASE"/>
    <property type="match status" value="1"/>
</dbReference>
<keyword evidence="7 10" id="KW-0808">Transferase</keyword>
<dbReference type="EMBL" id="FOGT01000031">
    <property type="protein sequence ID" value="SES43047.1"/>
    <property type="molecule type" value="Genomic_DNA"/>
</dbReference>
<dbReference type="RefSeq" id="WP_093056239.1">
    <property type="nucleotide sequence ID" value="NZ_FOGT01000031.1"/>
</dbReference>
<dbReference type="EC" id="2.1.1.77" evidence="3 9"/>
<keyword evidence="11" id="KW-1185">Reference proteome</keyword>
<name>A0A1H9XAX8_9BACI</name>
<keyword evidence="5" id="KW-0963">Cytoplasm</keyword>
<dbReference type="InterPro" id="IPR000682">
    <property type="entry name" value="PCMT"/>
</dbReference>
<sequence>MGINDEAVKAFFTRLDRTFFLEDHQHLASHDRPLPIGYDQTISQPTLVLEMTLSLDLQPDLKVLEVGTGSGYQTALLAEFSEAVYTVERINPLLKKAQKRLLELGYHNIHFKLADGTSGWKEYSPYDRIMVTAAVKEIPAELLRQLSPGGKMIIPVGDENIQELRLIEKKENEEIKSQVIKHVQFVRLRGEYE</sequence>
<protein>
    <recommendedName>
        <fullName evidence="4 9">Protein-L-isoaspartate O-methyltransferase</fullName>
        <ecNumber evidence="3 9">2.1.1.77</ecNumber>
    </recommendedName>
</protein>
<dbReference type="AlphaFoldDB" id="A0A1H9XAX8"/>